<gene>
    <name evidence="2" type="ORF">R1flu_019882</name>
</gene>
<dbReference type="PANTHER" id="PTHR34776:SF1">
    <property type="entry name" value="F17F16.3 PROTEIN"/>
    <property type="match status" value="1"/>
</dbReference>
<keyword evidence="3" id="KW-1185">Reference proteome</keyword>
<evidence type="ECO:0000256" key="1">
    <source>
        <dbReference type="SAM" id="MobiDB-lite"/>
    </source>
</evidence>
<evidence type="ECO:0000313" key="3">
    <source>
        <dbReference type="Proteomes" id="UP001605036"/>
    </source>
</evidence>
<evidence type="ECO:0000313" key="2">
    <source>
        <dbReference type="EMBL" id="KAL2651754.1"/>
    </source>
</evidence>
<feature type="region of interest" description="Disordered" evidence="1">
    <location>
        <begin position="18"/>
        <end position="41"/>
    </location>
</feature>
<feature type="compositionally biased region" description="Basic and acidic residues" evidence="1">
    <location>
        <begin position="168"/>
        <end position="185"/>
    </location>
</feature>
<feature type="compositionally biased region" description="Basic and acidic residues" evidence="1">
    <location>
        <begin position="96"/>
        <end position="105"/>
    </location>
</feature>
<feature type="compositionally biased region" description="Basic and acidic residues" evidence="1">
    <location>
        <begin position="117"/>
        <end position="160"/>
    </location>
</feature>
<dbReference type="PANTHER" id="PTHR34776">
    <property type="entry name" value="F17F16.3 PROTEIN"/>
    <property type="match status" value="1"/>
</dbReference>
<dbReference type="AlphaFoldDB" id="A0ABD1ZNR5"/>
<reference evidence="2 3" key="1">
    <citation type="submission" date="2024-09" db="EMBL/GenBank/DDBJ databases">
        <title>Chromosome-scale assembly of Riccia fluitans.</title>
        <authorList>
            <person name="Paukszto L."/>
            <person name="Sawicki J."/>
            <person name="Karawczyk K."/>
            <person name="Piernik-Szablinska J."/>
            <person name="Szczecinska M."/>
            <person name="Mazdziarz M."/>
        </authorList>
    </citation>
    <scope>NUCLEOTIDE SEQUENCE [LARGE SCALE GENOMIC DNA]</scope>
    <source>
        <strain evidence="2">Rf_01</strain>
        <tissue evidence="2">Aerial parts of the thallus</tissue>
    </source>
</reference>
<comment type="caution">
    <text evidence="2">The sequence shown here is derived from an EMBL/GenBank/DDBJ whole genome shotgun (WGS) entry which is preliminary data.</text>
</comment>
<protein>
    <submittedName>
        <fullName evidence="2">Uncharacterized protein</fullName>
    </submittedName>
</protein>
<organism evidence="2 3">
    <name type="scientific">Riccia fluitans</name>
    <dbReference type="NCBI Taxonomy" id="41844"/>
    <lineage>
        <taxon>Eukaryota</taxon>
        <taxon>Viridiplantae</taxon>
        <taxon>Streptophyta</taxon>
        <taxon>Embryophyta</taxon>
        <taxon>Marchantiophyta</taxon>
        <taxon>Marchantiopsida</taxon>
        <taxon>Marchantiidae</taxon>
        <taxon>Marchantiales</taxon>
        <taxon>Ricciaceae</taxon>
        <taxon>Riccia</taxon>
    </lineage>
</organism>
<sequence length="406" mass="45898">MRFERRVVRSSEKERCYNDGRINLSGNGRRKGVKTKESPQVEVQERGEIFFFYRPKVNKDTVRNVGDVQRLFMVLRPESGENRVEEKQSSGTGKEASLKEARGEEAEGENTEQETSESPKEEGAEASKEEENTERSKELGAKAEHDEVSNEEEKKKRSEEEGASNGHEQTKKSDGGEELEAGKESEAVDITKQMLLRLIVIGRKSLPDASKRTRPYWGFVELVTKNTDDIKEVLSAEKYETATRGERENPPCRPVGEGIYRLVRHHNGSRAHTHLVYKLELPGPDEQHEPQEAFNIEPEGSYVIQIKNPEQANPPAQGLQNKKKSRFPARLQAQLGSLRFAPADPPDFLNYEGCELILISASDDVEEELGLELEGTEGRSDLLNLFGNWDDENRLPVKPLLEGQWA</sequence>
<accession>A0ABD1ZNR5</accession>
<feature type="region of interest" description="Disordered" evidence="1">
    <location>
        <begin position="77"/>
        <end position="185"/>
    </location>
</feature>
<proteinExistence type="predicted"/>
<dbReference type="EMBL" id="JBHFFA010000001">
    <property type="protein sequence ID" value="KAL2651754.1"/>
    <property type="molecule type" value="Genomic_DNA"/>
</dbReference>
<dbReference type="Proteomes" id="UP001605036">
    <property type="component" value="Unassembled WGS sequence"/>
</dbReference>
<feature type="compositionally biased region" description="Basic and acidic residues" evidence="1">
    <location>
        <begin position="78"/>
        <end position="88"/>
    </location>
</feature>
<name>A0ABD1ZNR5_9MARC</name>
<feature type="compositionally biased region" description="Acidic residues" evidence="1">
    <location>
        <begin position="106"/>
        <end position="115"/>
    </location>
</feature>